<evidence type="ECO:0000313" key="3">
    <source>
        <dbReference type="Proteomes" id="UP001063350"/>
    </source>
</evidence>
<dbReference type="GO" id="GO:0008757">
    <property type="term" value="F:S-adenosylmethionine-dependent methyltransferase activity"/>
    <property type="evidence" value="ECO:0007669"/>
    <property type="project" value="InterPro"/>
</dbReference>
<name>A0A915XHC0_9BACT</name>
<evidence type="ECO:0000313" key="2">
    <source>
        <dbReference type="EMBL" id="BCO07870.1"/>
    </source>
</evidence>
<dbReference type="Proteomes" id="UP001063350">
    <property type="component" value="Chromosome"/>
</dbReference>
<reference evidence="2" key="1">
    <citation type="submission" date="2020-12" db="EMBL/GenBank/DDBJ databases">
        <title>Desulfobium dissulfuricans gen. nov., sp. nov., a novel mesophilic, sulfate-reducing bacterium isolated from a deep-sea hydrothermal vent.</title>
        <authorList>
            <person name="Hashimoto Y."/>
            <person name="Tame A."/>
            <person name="Sawayama S."/>
            <person name="Miyazaki J."/>
            <person name="Takai K."/>
            <person name="Nakagawa S."/>
        </authorList>
    </citation>
    <scope>NUCLEOTIDE SEQUENCE</scope>
    <source>
        <strain evidence="2">GF1</strain>
    </source>
</reference>
<protein>
    <recommendedName>
        <fullName evidence="1">Methyltransferase type 11 domain-containing protein</fullName>
    </recommendedName>
</protein>
<dbReference type="Pfam" id="PF08241">
    <property type="entry name" value="Methyltransf_11"/>
    <property type="match status" value="1"/>
</dbReference>
<dbReference type="EMBL" id="AP024233">
    <property type="protein sequence ID" value="BCO07870.1"/>
    <property type="molecule type" value="Genomic_DNA"/>
</dbReference>
<dbReference type="InterPro" id="IPR013216">
    <property type="entry name" value="Methyltransf_11"/>
</dbReference>
<dbReference type="AlphaFoldDB" id="A0A915XHC0"/>
<feature type="domain" description="Methyltransferase type 11" evidence="1">
    <location>
        <begin position="72"/>
        <end position="163"/>
    </location>
</feature>
<dbReference type="Gene3D" id="3.40.50.150">
    <property type="entry name" value="Vaccinia Virus protein VP39"/>
    <property type="match status" value="1"/>
</dbReference>
<evidence type="ECO:0000259" key="1">
    <source>
        <dbReference type="Pfam" id="PF08241"/>
    </source>
</evidence>
<dbReference type="InterPro" id="IPR029063">
    <property type="entry name" value="SAM-dependent_MTases_sf"/>
</dbReference>
<keyword evidence="3" id="KW-1185">Reference proteome</keyword>
<gene>
    <name evidence="2" type="ORF">GF1_02460</name>
</gene>
<accession>A0A915XHC0</accession>
<dbReference type="CDD" id="cd02440">
    <property type="entry name" value="AdoMet_MTases"/>
    <property type="match status" value="1"/>
</dbReference>
<sequence>MRQKKMNQNDFSALDPLGKALLAYWKGDKLAQITQEYRSGETKTIPASIFFRNINEFCPTEHVLEYCQGRILVVGAGTGVHALELEKNGHNVTALEVNHLAAQIMKERGVKDIRRCDFFEFTGELYDTIIMLGHNIGVCETVGRLNILLQKCRSLLVPGGQLLANSVNESVSRNIINNHGYPGEQEFRLSYAGNSGRWMRWLHVDFETLSRKAIECEWSIEKLVETQDGEFLARLIAA</sequence>
<dbReference type="SUPFAM" id="SSF53335">
    <property type="entry name" value="S-adenosyl-L-methionine-dependent methyltransferases"/>
    <property type="match status" value="1"/>
</dbReference>
<organism evidence="2 3">
    <name type="scientific">Desulfolithobacter dissulfuricans</name>
    <dbReference type="NCBI Taxonomy" id="2795293"/>
    <lineage>
        <taxon>Bacteria</taxon>
        <taxon>Pseudomonadati</taxon>
        <taxon>Thermodesulfobacteriota</taxon>
        <taxon>Desulfobulbia</taxon>
        <taxon>Desulfobulbales</taxon>
        <taxon>Desulfobulbaceae</taxon>
        <taxon>Desulfolithobacter</taxon>
    </lineage>
</organism>
<proteinExistence type="predicted"/>
<dbReference type="RefSeq" id="WP_267927809.1">
    <property type="nucleotide sequence ID" value="NZ_AP024233.1"/>
</dbReference>
<dbReference type="KEGG" id="ddu:GF1_02460"/>